<evidence type="ECO:0000256" key="1">
    <source>
        <dbReference type="ARBA" id="ARBA00022448"/>
    </source>
</evidence>
<comment type="similarity">
    <text evidence="11">Belongs to the KdpC family.</text>
</comment>
<sequence>MNYLRPAAILLLLLSLLTGVAYPALVTALAQWWFPQQANGSLITGKQGEVQGSALIGQTFTEPRYFWSRPSATGPYGYNAAASSGSNLGPTNPALIEAVAARVQALHDADPTNQAPVPVDLVTASGSGLDPHISLAAAEYQIKRVARLRHISESILRALVAANSEDRQWLVFGEPRVNVLQLNLALDALGN</sequence>
<organism evidence="12 13">
    <name type="scientific">Methylomonas paludis</name>
    <dbReference type="NCBI Taxonomy" id="1173101"/>
    <lineage>
        <taxon>Bacteria</taxon>
        <taxon>Pseudomonadati</taxon>
        <taxon>Pseudomonadota</taxon>
        <taxon>Gammaproteobacteria</taxon>
        <taxon>Methylococcales</taxon>
        <taxon>Methylococcaceae</taxon>
        <taxon>Methylomonas</taxon>
    </lineage>
</organism>
<dbReference type="Pfam" id="PF02669">
    <property type="entry name" value="KdpC"/>
    <property type="match status" value="1"/>
</dbReference>
<dbReference type="AlphaFoldDB" id="A0A975RAJ0"/>
<keyword evidence="10 11" id="KW-0472">Membrane</keyword>
<keyword evidence="4 11" id="KW-0812">Transmembrane</keyword>
<evidence type="ECO:0000256" key="7">
    <source>
        <dbReference type="ARBA" id="ARBA00022958"/>
    </source>
</evidence>
<dbReference type="NCBIfam" id="TIGR00681">
    <property type="entry name" value="kdpC"/>
    <property type="match status" value="1"/>
</dbReference>
<evidence type="ECO:0000256" key="11">
    <source>
        <dbReference type="HAMAP-Rule" id="MF_00276"/>
    </source>
</evidence>
<dbReference type="GO" id="GO:0005886">
    <property type="term" value="C:plasma membrane"/>
    <property type="evidence" value="ECO:0007669"/>
    <property type="project" value="UniProtKB-SubCell"/>
</dbReference>
<evidence type="ECO:0000256" key="3">
    <source>
        <dbReference type="ARBA" id="ARBA00022538"/>
    </source>
</evidence>
<evidence type="ECO:0000256" key="6">
    <source>
        <dbReference type="ARBA" id="ARBA00022840"/>
    </source>
</evidence>
<dbReference type="KEGG" id="mpad:KEF85_05485"/>
<evidence type="ECO:0000256" key="9">
    <source>
        <dbReference type="ARBA" id="ARBA00023065"/>
    </source>
</evidence>
<evidence type="ECO:0000256" key="4">
    <source>
        <dbReference type="ARBA" id="ARBA00022692"/>
    </source>
</evidence>
<keyword evidence="2 11" id="KW-1003">Cell membrane</keyword>
<evidence type="ECO:0000256" key="2">
    <source>
        <dbReference type="ARBA" id="ARBA00022475"/>
    </source>
</evidence>
<dbReference type="GO" id="GO:0008556">
    <property type="term" value="F:P-type potassium transmembrane transporter activity"/>
    <property type="evidence" value="ECO:0007669"/>
    <property type="project" value="InterPro"/>
</dbReference>
<dbReference type="PANTHER" id="PTHR30042">
    <property type="entry name" value="POTASSIUM-TRANSPORTING ATPASE C CHAIN"/>
    <property type="match status" value="1"/>
</dbReference>
<dbReference type="Proteomes" id="UP000676649">
    <property type="component" value="Chromosome"/>
</dbReference>
<evidence type="ECO:0000256" key="5">
    <source>
        <dbReference type="ARBA" id="ARBA00022741"/>
    </source>
</evidence>
<dbReference type="InterPro" id="IPR003820">
    <property type="entry name" value="KdpC"/>
</dbReference>
<keyword evidence="1 11" id="KW-0813">Transport</keyword>
<dbReference type="HAMAP" id="MF_00276">
    <property type="entry name" value="KdpC"/>
    <property type="match status" value="1"/>
</dbReference>
<keyword evidence="5 11" id="KW-0547">Nucleotide-binding</keyword>
<comment type="subunit">
    <text evidence="11">The system is composed of three essential subunits: KdpA, KdpB and KdpC.</text>
</comment>
<protein>
    <recommendedName>
        <fullName evidence="11">Potassium-transporting ATPase KdpC subunit</fullName>
    </recommendedName>
    <alternativeName>
        <fullName evidence="11">ATP phosphohydrolase [potassium-transporting] C chain</fullName>
    </alternativeName>
    <alternativeName>
        <fullName evidence="11">Potassium-binding and translocating subunit C</fullName>
    </alternativeName>
    <alternativeName>
        <fullName evidence="11">Potassium-translocating ATPase C chain</fullName>
    </alternativeName>
</protein>
<proteinExistence type="inferred from homology"/>
<keyword evidence="13" id="KW-1185">Reference proteome</keyword>
<evidence type="ECO:0000256" key="10">
    <source>
        <dbReference type="ARBA" id="ARBA00023136"/>
    </source>
</evidence>
<evidence type="ECO:0000313" key="12">
    <source>
        <dbReference type="EMBL" id="QWF72500.1"/>
    </source>
</evidence>
<dbReference type="PANTHER" id="PTHR30042:SF2">
    <property type="entry name" value="POTASSIUM-TRANSPORTING ATPASE KDPC SUBUNIT"/>
    <property type="match status" value="1"/>
</dbReference>
<name>A0A975RAJ0_9GAMM</name>
<dbReference type="EMBL" id="CP073754">
    <property type="protein sequence ID" value="QWF72500.1"/>
    <property type="molecule type" value="Genomic_DNA"/>
</dbReference>
<dbReference type="PIRSF" id="PIRSF001296">
    <property type="entry name" value="K_ATPase_KdpC"/>
    <property type="match status" value="1"/>
</dbReference>
<gene>
    <name evidence="11 12" type="primary">kdpC</name>
    <name evidence="12" type="ORF">KEF85_05485</name>
</gene>
<dbReference type="GO" id="GO:0005524">
    <property type="term" value="F:ATP binding"/>
    <property type="evidence" value="ECO:0007669"/>
    <property type="project" value="UniProtKB-UniRule"/>
</dbReference>
<evidence type="ECO:0000313" key="13">
    <source>
        <dbReference type="Proteomes" id="UP000676649"/>
    </source>
</evidence>
<keyword evidence="6 11" id="KW-0067">ATP-binding</keyword>
<comment type="subcellular location">
    <subcellularLocation>
        <location evidence="11">Cell membrane</location>
        <topology evidence="11">Single-pass membrane protein</topology>
    </subcellularLocation>
</comment>
<dbReference type="NCBIfam" id="NF001454">
    <property type="entry name" value="PRK00315.1"/>
    <property type="match status" value="1"/>
</dbReference>
<evidence type="ECO:0000256" key="8">
    <source>
        <dbReference type="ARBA" id="ARBA00022989"/>
    </source>
</evidence>
<accession>A0A975RAJ0</accession>
<keyword evidence="8 11" id="KW-1133">Transmembrane helix</keyword>
<reference evidence="12" key="1">
    <citation type="submission" date="2021-04" db="EMBL/GenBank/DDBJ databases">
        <title>Draft genome sequence data of methanotrophic Methylovulum sp. strain S1L and Methylomonas sp. strain S2AM isolated from boreal lake water columns.</title>
        <authorList>
            <person name="Rissanen A.J."/>
            <person name="Mangayil R."/>
            <person name="Svenning M.M."/>
            <person name="Khanongnuch R."/>
        </authorList>
    </citation>
    <scope>NUCLEOTIDE SEQUENCE</scope>
    <source>
        <strain evidence="12">S2AM</strain>
    </source>
</reference>
<keyword evidence="3 11" id="KW-0633">Potassium transport</keyword>
<keyword evidence="9 11" id="KW-0406">Ion transport</keyword>
<comment type="function">
    <text evidence="11">Part of the high-affinity ATP-driven potassium transport (or Kdp) system, which catalyzes the hydrolysis of ATP coupled with the electrogenic transport of potassium into the cytoplasm. This subunit acts as a catalytic chaperone that increases the ATP-binding affinity of the ATP-hydrolyzing subunit KdpB by the formation of a transient KdpB/KdpC/ATP ternary complex.</text>
</comment>
<keyword evidence="7 11" id="KW-0630">Potassium</keyword>